<evidence type="ECO:0000256" key="1">
    <source>
        <dbReference type="ARBA" id="ARBA00022617"/>
    </source>
</evidence>
<reference evidence="8 9" key="1">
    <citation type="submission" date="2019-04" db="EMBL/GenBank/DDBJ databases">
        <title>Flavobacterium sp. nov. isolated from construction timber.</title>
        <authorList>
            <person name="Lin S.-Y."/>
            <person name="Chang C.-T."/>
            <person name="Young C.-C."/>
        </authorList>
    </citation>
    <scope>NUCLEOTIDE SEQUENCE [LARGE SCALE GENOMIC DNA]</scope>
    <source>
        <strain evidence="8 9">CC-CTC003</strain>
    </source>
</reference>
<keyword evidence="6" id="KW-0472">Membrane</keyword>
<organism evidence="8 9">
    <name type="scientific">Flavobacterium supellecticarium</name>
    <dbReference type="NCBI Taxonomy" id="2565924"/>
    <lineage>
        <taxon>Bacteria</taxon>
        <taxon>Pseudomonadati</taxon>
        <taxon>Bacteroidota</taxon>
        <taxon>Flavobacteriia</taxon>
        <taxon>Flavobacteriales</taxon>
        <taxon>Flavobacteriaceae</taxon>
        <taxon>Flavobacterium</taxon>
    </lineage>
</organism>
<dbReference type="InterPro" id="IPR038414">
    <property type="entry name" value="CcoP_N_sf"/>
</dbReference>
<evidence type="ECO:0000256" key="5">
    <source>
        <dbReference type="SAM" id="MobiDB-lite"/>
    </source>
</evidence>
<dbReference type="InterPro" id="IPR050597">
    <property type="entry name" value="Cytochrome_c_Oxidase_Subunit"/>
</dbReference>
<protein>
    <submittedName>
        <fullName evidence="8">C-type cytochrome</fullName>
    </submittedName>
</protein>
<dbReference type="PANTHER" id="PTHR33751">
    <property type="entry name" value="CBB3-TYPE CYTOCHROME C OXIDASE SUBUNIT FIXP"/>
    <property type="match status" value="1"/>
</dbReference>
<keyword evidence="6" id="KW-1133">Transmembrane helix</keyword>
<dbReference type="AlphaFoldDB" id="A0A4V3W8V5"/>
<feature type="transmembrane region" description="Helical" evidence="6">
    <location>
        <begin position="6"/>
        <end position="25"/>
    </location>
</feature>
<gene>
    <name evidence="8" type="ORF">E6C50_00450</name>
</gene>
<dbReference type="Pfam" id="PF14715">
    <property type="entry name" value="FixP_N"/>
    <property type="match status" value="1"/>
</dbReference>
<evidence type="ECO:0000256" key="4">
    <source>
        <dbReference type="PROSITE-ProRule" id="PRU00433"/>
    </source>
</evidence>
<dbReference type="GO" id="GO:0009055">
    <property type="term" value="F:electron transfer activity"/>
    <property type="evidence" value="ECO:0007669"/>
    <property type="project" value="InterPro"/>
</dbReference>
<dbReference type="PANTHER" id="PTHR33751:SF1">
    <property type="entry name" value="CBB3-TYPE CYTOCHROME C OXIDASE SUBUNIT FIXP"/>
    <property type="match status" value="1"/>
</dbReference>
<dbReference type="SUPFAM" id="SSF46626">
    <property type="entry name" value="Cytochrome c"/>
    <property type="match status" value="1"/>
</dbReference>
<dbReference type="Gene3D" id="1.10.760.10">
    <property type="entry name" value="Cytochrome c-like domain"/>
    <property type="match status" value="1"/>
</dbReference>
<dbReference type="InterPro" id="IPR036909">
    <property type="entry name" value="Cyt_c-like_dom_sf"/>
</dbReference>
<keyword evidence="6" id="KW-0812">Transmembrane</keyword>
<sequence>MKKYFPVYVRIPVLFAIFFMAMEFFIDSGDRPAFIKYPIVSMILLLFLFVLIAIEIVLKATNNILDALLTEEQRKQKEIEENLPLAETPFVKNLLQKLTRSRKMEEEGELMMDHDYDGIKELDNVLPPWWVYLFYACIAFAFIYLVKFHILGYDDQTAEFEKEMAEAKIAVEEYKKTAPDLMDKEKVTLLTDAASLAAGKAIFETNCIACHRNDGGGGIGPNLTDDHWILGGGIKNVFNTVMEGGRDGKGMVSWKAIIKPSDIQKVASYVLSLQGSNPKDGKAPEGDVWKDNSAPATDAAKPADSLHTAAVTLK</sequence>
<dbReference type="EMBL" id="SSNZ01000001">
    <property type="protein sequence ID" value="THF52716.1"/>
    <property type="molecule type" value="Genomic_DNA"/>
</dbReference>
<evidence type="ECO:0000256" key="6">
    <source>
        <dbReference type="SAM" id="Phobius"/>
    </source>
</evidence>
<keyword evidence="3 4" id="KW-0408">Iron</keyword>
<evidence type="ECO:0000313" key="9">
    <source>
        <dbReference type="Proteomes" id="UP000307507"/>
    </source>
</evidence>
<dbReference type="RefSeq" id="WP_136401241.1">
    <property type="nucleotide sequence ID" value="NZ_SSNZ01000001.1"/>
</dbReference>
<name>A0A4V3W8V5_9FLAO</name>
<comment type="caution">
    <text evidence="8">The sequence shown here is derived from an EMBL/GenBank/DDBJ whole genome shotgun (WGS) entry which is preliminary data.</text>
</comment>
<dbReference type="InterPro" id="IPR009056">
    <property type="entry name" value="Cyt_c-like_dom"/>
</dbReference>
<feature type="transmembrane region" description="Helical" evidence="6">
    <location>
        <begin position="129"/>
        <end position="146"/>
    </location>
</feature>
<proteinExistence type="predicted"/>
<dbReference type="InterPro" id="IPR032858">
    <property type="entry name" value="CcoP_N"/>
</dbReference>
<evidence type="ECO:0000259" key="7">
    <source>
        <dbReference type="PROSITE" id="PS51007"/>
    </source>
</evidence>
<dbReference type="Gene3D" id="6.10.280.130">
    <property type="match status" value="1"/>
</dbReference>
<keyword evidence="9" id="KW-1185">Reference proteome</keyword>
<dbReference type="GO" id="GO:0020037">
    <property type="term" value="F:heme binding"/>
    <property type="evidence" value="ECO:0007669"/>
    <property type="project" value="InterPro"/>
</dbReference>
<evidence type="ECO:0000313" key="8">
    <source>
        <dbReference type="EMBL" id="THF52716.1"/>
    </source>
</evidence>
<dbReference type="OrthoDB" id="9811281at2"/>
<dbReference type="Proteomes" id="UP000307507">
    <property type="component" value="Unassembled WGS sequence"/>
</dbReference>
<dbReference type="Pfam" id="PF13442">
    <property type="entry name" value="Cytochrome_CBB3"/>
    <property type="match status" value="1"/>
</dbReference>
<feature type="region of interest" description="Disordered" evidence="5">
    <location>
        <begin position="274"/>
        <end position="314"/>
    </location>
</feature>
<dbReference type="PROSITE" id="PS51007">
    <property type="entry name" value="CYTC"/>
    <property type="match status" value="1"/>
</dbReference>
<feature type="compositionally biased region" description="Basic and acidic residues" evidence="5">
    <location>
        <begin position="279"/>
        <end position="290"/>
    </location>
</feature>
<accession>A0A4V3W8V5</accession>
<keyword evidence="2 4" id="KW-0479">Metal-binding</keyword>
<feature type="transmembrane region" description="Helical" evidence="6">
    <location>
        <begin position="37"/>
        <end position="58"/>
    </location>
</feature>
<evidence type="ECO:0000256" key="3">
    <source>
        <dbReference type="ARBA" id="ARBA00023004"/>
    </source>
</evidence>
<evidence type="ECO:0000256" key="2">
    <source>
        <dbReference type="ARBA" id="ARBA00022723"/>
    </source>
</evidence>
<keyword evidence="1 4" id="KW-0349">Heme</keyword>
<feature type="domain" description="Cytochrome c" evidence="7">
    <location>
        <begin position="194"/>
        <end position="274"/>
    </location>
</feature>
<dbReference type="GO" id="GO:0046872">
    <property type="term" value="F:metal ion binding"/>
    <property type="evidence" value="ECO:0007669"/>
    <property type="project" value="UniProtKB-KW"/>
</dbReference>